<accession>A0ABV7YGT7</accession>
<reference evidence="2" key="1">
    <citation type="journal article" date="2019" name="Int. J. Syst. Evol. Microbiol.">
        <title>The Global Catalogue of Microorganisms (GCM) 10K type strain sequencing project: providing services to taxonomists for standard genome sequencing and annotation.</title>
        <authorList>
            <consortium name="The Broad Institute Genomics Platform"/>
            <consortium name="The Broad Institute Genome Sequencing Center for Infectious Disease"/>
            <person name="Wu L."/>
            <person name="Ma J."/>
        </authorList>
    </citation>
    <scope>NUCLEOTIDE SEQUENCE [LARGE SCALE GENOMIC DNA]</scope>
    <source>
        <strain evidence="2">CGMCC 4.7241</strain>
    </source>
</reference>
<evidence type="ECO:0000313" key="1">
    <source>
        <dbReference type="EMBL" id="MFC3764237.1"/>
    </source>
</evidence>
<name>A0ABV7YGT7_9ACTN</name>
<evidence type="ECO:0008006" key="3">
    <source>
        <dbReference type="Google" id="ProtNLM"/>
    </source>
</evidence>
<gene>
    <name evidence="1" type="ORF">ACFOUW_25605</name>
</gene>
<sequence length="172" mass="18116">MTFLASALILSWVAIILLALVVARLVHQVHRLESGTGPRRPDRVGILPGSSAPALAQLGIPAGEPAVLLFLSAICSTCSEVLVEASEQAGRPGVPLLHVLYEGAAPTAGDRVTVHEGKADLFERYDAVATPFAVVLDRSANVVRSEPIGSRDALRRLLVQSFSHSIPLGGSR</sequence>
<dbReference type="RefSeq" id="WP_205115051.1">
    <property type="nucleotide sequence ID" value="NZ_JAFBCM010000001.1"/>
</dbReference>
<evidence type="ECO:0000313" key="2">
    <source>
        <dbReference type="Proteomes" id="UP001595699"/>
    </source>
</evidence>
<dbReference type="Proteomes" id="UP001595699">
    <property type="component" value="Unassembled WGS sequence"/>
</dbReference>
<dbReference type="EMBL" id="JBHRZH010000023">
    <property type="protein sequence ID" value="MFC3764237.1"/>
    <property type="molecule type" value="Genomic_DNA"/>
</dbReference>
<keyword evidence="2" id="KW-1185">Reference proteome</keyword>
<protein>
    <recommendedName>
        <fullName evidence="3">Thioredoxin domain-containing protein</fullName>
    </recommendedName>
</protein>
<organism evidence="1 2">
    <name type="scientific">Tenggerimyces flavus</name>
    <dbReference type="NCBI Taxonomy" id="1708749"/>
    <lineage>
        <taxon>Bacteria</taxon>
        <taxon>Bacillati</taxon>
        <taxon>Actinomycetota</taxon>
        <taxon>Actinomycetes</taxon>
        <taxon>Propionibacteriales</taxon>
        <taxon>Nocardioidaceae</taxon>
        <taxon>Tenggerimyces</taxon>
    </lineage>
</organism>
<comment type="caution">
    <text evidence="1">The sequence shown here is derived from an EMBL/GenBank/DDBJ whole genome shotgun (WGS) entry which is preliminary data.</text>
</comment>
<proteinExistence type="predicted"/>